<dbReference type="Gene3D" id="3.80.10.10">
    <property type="entry name" value="Ribonuclease Inhibitor"/>
    <property type="match status" value="1"/>
</dbReference>
<feature type="signal peptide" evidence="3">
    <location>
        <begin position="1"/>
        <end position="19"/>
    </location>
</feature>
<keyword evidence="2" id="KW-0812">Transmembrane</keyword>
<dbReference type="Gene3D" id="3.40.50.300">
    <property type="entry name" value="P-loop containing nucleotide triphosphate hydrolases"/>
    <property type="match status" value="1"/>
</dbReference>
<dbReference type="OrthoDB" id="120976at2759"/>
<protein>
    <submittedName>
        <fullName evidence="4">Uncharacterized protein</fullName>
    </submittedName>
</protein>
<keyword evidence="2" id="KW-0472">Membrane</keyword>
<proteinExistence type="predicted"/>
<dbReference type="EMBL" id="OU895879">
    <property type="protein sequence ID" value="CAG9808673.1"/>
    <property type="molecule type" value="Genomic_DNA"/>
</dbReference>
<feature type="region of interest" description="Disordered" evidence="1">
    <location>
        <begin position="447"/>
        <end position="469"/>
    </location>
</feature>
<keyword evidence="5" id="KW-1185">Reference proteome</keyword>
<evidence type="ECO:0000313" key="5">
    <source>
        <dbReference type="Proteomes" id="UP001153620"/>
    </source>
</evidence>
<reference evidence="4" key="1">
    <citation type="submission" date="2022-01" db="EMBL/GenBank/DDBJ databases">
        <authorList>
            <person name="King R."/>
        </authorList>
    </citation>
    <scope>NUCLEOTIDE SEQUENCE</scope>
</reference>
<accession>A0A9N9WTK7</accession>
<feature type="compositionally biased region" description="Polar residues" evidence="1">
    <location>
        <begin position="369"/>
        <end position="381"/>
    </location>
</feature>
<keyword evidence="2" id="KW-1133">Transmembrane helix</keyword>
<gene>
    <name evidence="4" type="ORF">CHIRRI_LOCUS11509</name>
</gene>
<dbReference type="Proteomes" id="UP001153620">
    <property type="component" value="Chromosome 3"/>
</dbReference>
<dbReference type="SUPFAM" id="SSF52047">
    <property type="entry name" value="RNI-like"/>
    <property type="match status" value="1"/>
</dbReference>
<feature type="transmembrane region" description="Helical" evidence="2">
    <location>
        <begin position="859"/>
        <end position="885"/>
    </location>
</feature>
<evidence type="ECO:0000256" key="3">
    <source>
        <dbReference type="SAM" id="SignalP"/>
    </source>
</evidence>
<reference evidence="4" key="2">
    <citation type="submission" date="2022-10" db="EMBL/GenBank/DDBJ databases">
        <authorList>
            <consortium name="ENA_rothamsted_submissions"/>
            <consortium name="culmorum"/>
            <person name="King R."/>
        </authorList>
    </citation>
    <scope>NUCLEOTIDE SEQUENCE</scope>
</reference>
<feature type="region of interest" description="Disordered" evidence="1">
    <location>
        <begin position="2412"/>
        <end position="2489"/>
    </location>
</feature>
<organism evidence="4 5">
    <name type="scientific">Chironomus riparius</name>
    <dbReference type="NCBI Taxonomy" id="315576"/>
    <lineage>
        <taxon>Eukaryota</taxon>
        <taxon>Metazoa</taxon>
        <taxon>Ecdysozoa</taxon>
        <taxon>Arthropoda</taxon>
        <taxon>Hexapoda</taxon>
        <taxon>Insecta</taxon>
        <taxon>Pterygota</taxon>
        <taxon>Neoptera</taxon>
        <taxon>Endopterygota</taxon>
        <taxon>Diptera</taxon>
        <taxon>Nematocera</taxon>
        <taxon>Chironomoidea</taxon>
        <taxon>Chironomidae</taxon>
        <taxon>Chironominae</taxon>
        <taxon>Chironomus</taxon>
    </lineage>
</organism>
<feature type="transmembrane region" description="Helical" evidence="2">
    <location>
        <begin position="906"/>
        <end position="925"/>
    </location>
</feature>
<dbReference type="InterPro" id="IPR027417">
    <property type="entry name" value="P-loop_NTPase"/>
</dbReference>
<evidence type="ECO:0000256" key="1">
    <source>
        <dbReference type="SAM" id="MobiDB-lite"/>
    </source>
</evidence>
<evidence type="ECO:0000256" key="2">
    <source>
        <dbReference type="SAM" id="Phobius"/>
    </source>
</evidence>
<feature type="chain" id="PRO_5040411733" evidence="3">
    <location>
        <begin position="20"/>
        <end position="2897"/>
    </location>
</feature>
<name>A0A9N9WTK7_9DIPT</name>
<sequence>MWILAILLSTFYFTMQANCNNYDGNLIQISCSNKNNQILKALLVPCPTSHSKCISHVEIRGWLNANEKRETFLLIDEVFDLKEQINLPLLHPYLIRVSASETIASFPLNLEEIVDVSCSGNDMKRREAYQHGHDGNLNEDFFQQTAQNYNNLLNAIKEEEVAIKKDIQNFVPRDNGTSVRNEHDLLLYFEDDDDITKMQPKVNLKNDENVQRQHENKGKLKAHEIKFKMPFSSHDVAHVPAFNHFNPNRNNYQLKFSGFPNEMANTTDQNANGNSENYNYVSQQSPNSRTNNGFSINQRQFGENVRTTGVINHHHYDDLLGHDTRDQAMKSSMNENSDYVPNVIDVRVKIGNQEKHIEPGKFAADSQRNENQLSSFAKSQNDKSTAMNYKFSFDDNRTIPIDLSIKASSAFMNERNDSGDDDDDDEDEAIFSATKDNEEMNENLSMASSAGHHHQPYNSNSNKNNEIDSTEDDINTLIKNESSIDDMHENENENADLNRFRRNIDETTSTNERLRAQKYSVYKLDSPMYGNEMKIQIFRMKGETWVKIHPTVELSNTIKNYQNESFSIELNERSDHSELFDRSHMRLLTSNHEDPQEHSIMDLKGDKIENLDEKIKKSFCGINEKQKRSIINLSETDLMPTNENVITKCSTALNADRNCLNLRDNDAITWRLNVVIPFQHNEMLDKRLPFVKISSIYIDTSDGINMFAQFEITSMDHFTRYFNLSLSHCDILEHLNISNSFELPPGMSEVVNITMAVPFYTIQYKDQKCKVNIMAIGRNDNVIVAQRDFQISPRNKRCLCLWMCSCFCFDYFLTVESKDLCKTMSTRNEIYAGFVDDKNYDEDVDDDVEFLSGMISRKLLMLLPFMVMLIVLLMGCIKAILGCCFRQIDIWKFNHVQSCKPYRDSGRCWKIFVNTIFFFLLPIVWCTKCCTIGTDEKIDSDKSFYIKRSVVRKEGYSDEDDDDDEEDGDVEKWKLLRPNIPSSEYSSIFEQHKRSSETVFNVTNLPNPFDDSSNHSLYDDDEMFAKDTEFVVNAINESHESLRKLSHHSEEIIVNDERFETAEKMVKEFLASRIVYRHFNKPIGSVKLNDEQSYTIRGYFIPAQSTGYQFITYNPIKQFYEITSTNTLIAIAPQNLLDSKAFRRYYANKIDVLEANDLSLRPSTSAPCINVLVQDASMKQQLFHCFTVQEMSQIKKSASFRSRIPVRKTSRLQQRRCSSPQLLLATSSSTSRIRNKTTPNHRIFHERYYSSSSYSSSDESSHDQEEPIQMLLKKSTVIDKSTLPNDPADAMSLNGFLDNVSCENLSSPHSPQMRINRLPQNQDDIFIEQQRTVVVAAHSSYESLDKFNSTSETLKITDDYHLNKQNIISNMNRNISSEYSNNNNNSINHKATELQNMTQNNNKNNYMLMNSIDYNNSLKKNKDNNIINYDPNGGIDDEIEAALNKQKQLSDWYYIKSSPKPKPTSPYERRKVNKALSGSNQKIGVPMQPPLLTLNGSFDRQNSSTDQINYISENTFVPLQKYRSNDYIDPSSQLQVSEYIEEKSPLNTYKCFSMKYSKDPSGKFMEVSKFGEVTSSSFEHVNVTGLYDNRYSESDIRNEDYVQSLRLAAAKMRPLPQVPMINKQQQQLIQIDDYTCCPHSVLWCTRGTISPRTPKLDKWQLPEPELPLESQWVDGAGDGYWDQCSQWHYPSKTPQPKQSQATTPSSYRTELSGSYASLDCPSPPGPPIVSDKTRDPQTRLAIYLKTLYIDLSLKEPILPSWVHPVIPGTLCPARLEPELRLSSLSHGLNECISIDQILQAVHTKDGPYLEAPRRIFIECPSWLVKSSLALRILHNWARDAPWPQRGQPVALALFVPLSELKGTLHNFISKELITKSTPNLFSGFGAFNSAWNTLESLKGKLLFVLDSYDATLMRSSGRNRKNKSTFDDIIDLLEGKLFPESRIILIGNTSQCLDLLPLMQRHLKYEGITWGRSASLLGGGQWGAPTRLLDIVQSSLYLRNAVRTPLGCLAIASMYETNGGQLPTEEIDVIEGIINCIAPGIPHSHIAELGRLALFCLKTKRSVFSTAEIRMYCSAPESPVIGCFEKCQLFGKTAKKRGEYYYAPICQGIYEFLAANYLVSLANRPGLLAAEITGLSLADEVEADILKVLRFSMILLGNRAHVLLSKLTTLWLSPQTVFSLALAGGETEANLNALSDMLGISKVPPISPLETNPIWVSITSSINELQGWGLALKSPVCALKNLELMYQMEKTIQLESRNALDIFLDALSRNESVTTLRISSLIENDVRENDINHLAACISKALLKPRLENFELILTLLEEDPPAMKLQSVVSALCKSIPRQTKLVSVLLDLGLCTSQLVQICAALERCPHINRLSLPHLRCERGAISALASLLKNRPLSSLALPACWGARDDPPSSSGVSMGSGSGSSSGNSGLIKQGSLTGAPSPRAYPPGLFSSLPRGLPPTATLGRSQTLPRQLLEGPPDKRSQDSVISRTWYPTPACEGGPHNSGTLHDLLFAAREPYSRLHGLDLSKAQLSLEDSMCLGETVRISPTLHSIKLEGASRLSEILPTVLGAAESPSLQMLSLGSPRLILEDTAITMSARALGSCITLRLLSLDGWSFKFENLSTLAQVRIFLSLTSIRELGLSNCRIYLPMFNSVLQMPSDAYDCNSIVVLKLSGTQIILGDQTPLRGPQLLPYLGGFHNLRELDLSAPARSGLGSTTSAPPLILDDKSLSTFFQQINLKFGLLNTLKICNWIIHLDDATKTFKAMAKALKSSTISHIKIDGISVLDRNKKHRVEPQFLHALLSSVPLLRWISVSLSGVSEEQMAFIGNSIGDIKSNEIDIRLSDSTIENVRLMTQSLSLDGKFDIRVSTFGTSSNILVHVEKIGVKSLSRKHKD</sequence>
<evidence type="ECO:0000313" key="4">
    <source>
        <dbReference type="EMBL" id="CAG9808673.1"/>
    </source>
</evidence>
<feature type="region of interest" description="Disordered" evidence="1">
    <location>
        <begin position="359"/>
        <end position="381"/>
    </location>
</feature>
<keyword evidence="3" id="KW-0732">Signal</keyword>
<dbReference type="InterPro" id="IPR032675">
    <property type="entry name" value="LRR_dom_sf"/>
</dbReference>